<feature type="transmembrane region" description="Helical" evidence="2">
    <location>
        <begin position="46"/>
        <end position="64"/>
    </location>
</feature>
<sequence>MNPIVPIIMAFGAVLFLVGVIVLARLTVKKTKTIKFFGKEYRLWRFVFTTTSSGIALIMLSIYTHKLLPPESIQSESTQAVIGVSSNLRYELETILPNDQNNARMLNTITRFQKEYQEALQNKDKITLDILTMEMTQIIELELEKQGHPSHQISSEIDRIMRFLKQKPD</sequence>
<protein>
    <submittedName>
        <fullName evidence="3">Uncharacterized protein</fullName>
    </submittedName>
</protein>
<dbReference type="Proteomes" id="UP000199533">
    <property type="component" value="Unassembled WGS sequence"/>
</dbReference>
<keyword evidence="4" id="KW-1185">Reference proteome</keyword>
<evidence type="ECO:0000313" key="3">
    <source>
        <dbReference type="EMBL" id="SFK96674.1"/>
    </source>
</evidence>
<keyword evidence="2" id="KW-1133">Transmembrane helix</keyword>
<keyword evidence="1" id="KW-0175">Coiled coil</keyword>
<dbReference type="EMBL" id="FOSP01000023">
    <property type="protein sequence ID" value="SFK96674.1"/>
    <property type="molecule type" value="Genomic_DNA"/>
</dbReference>
<evidence type="ECO:0000313" key="4">
    <source>
        <dbReference type="Proteomes" id="UP000199533"/>
    </source>
</evidence>
<gene>
    <name evidence="3" type="ORF">SAMN05216302_102318</name>
</gene>
<reference evidence="4" key="1">
    <citation type="submission" date="2016-10" db="EMBL/GenBank/DDBJ databases">
        <authorList>
            <person name="Varghese N."/>
            <person name="Submissions S."/>
        </authorList>
    </citation>
    <scope>NUCLEOTIDE SEQUENCE [LARGE SCALE GENOMIC DNA]</scope>
    <source>
        <strain evidence="4">Nm69</strain>
    </source>
</reference>
<keyword evidence="2" id="KW-0472">Membrane</keyword>
<evidence type="ECO:0000256" key="2">
    <source>
        <dbReference type="SAM" id="Phobius"/>
    </source>
</evidence>
<dbReference type="RefSeq" id="WP_090701065.1">
    <property type="nucleotide sequence ID" value="NZ_FOSP01000023.1"/>
</dbReference>
<keyword evidence="2" id="KW-0812">Transmembrane</keyword>
<accession>A0A1I4DSX3</accession>
<organism evidence="3 4">
    <name type="scientific">Nitrosomonas aestuarii</name>
    <dbReference type="NCBI Taxonomy" id="52441"/>
    <lineage>
        <taxon>Bacteria</taxon>
        <taxon>Pseudomonadati</taxon>
        <taxon>Pseudomonadota</taxon>
        <taxon>Betaproteobacteria</taxon>
        <taxon>Nitrosomonadales</taxon>
        <taxon>Nitrosomonadaceae</taxon>
        <taxon>Nitrosomonas</taxon>
    </lineage>
</organism>
<name>A0A1I4DSX3_9PROT</name>
<dbReference type="AlphaFoldDB" id="A0A1I4DSX3"/>
<proteinExistence type="predicted"/>
<evidence type="ECO:0000256" key="1">
    <source>
        <dbReference type="SAM" id="Coils"/>
    </source>
</evidence>
<feature type="coiled-coil region" evidence="1">
    <location>
        <begin position="102"/>
        <end position="129"/>
    </location>
</feature>
<dbReference type="OrthoDB" id="8545933at2"/>
<feature type="transmembrane region" description="Helical" evidence="2">
    <location>
        <begin position="6"/>
        <end position="26"/>
    </location>
</feature>